<organism evidence="1 2">
    <name type="scientific">Chitinophaga niabensis</name>
    <dbReference type="NCBI Taxonomy" id="536979"/>
    <lineage>
        <taxon>Bacteria</taxon>
        <taxon>Pseudomonadati</taxon>
        <taxon>Bacteroidota</taxon>
        <taxon>Chitinophagia</taxon>
        <taxon>Chitinophagales</taxon>
        <taxon>Chitinophagaceae</taxon>
        <taxon>Chitinophaga</taxon>
    </lineage>
</organism>
<dbReference type="OrthoDB" id="956932at2"/>
<keyword evidence="2" id="KW-1185">Reference proteome</keyword>
<evidence type="ECO:0008006" key="3">
    <source>
        <dbReference type="Google" id="ProtNLM"/>
    </source>
</evidence>
<name>A0A1N6FI87_9BACT</name>
<sequence>MIHFKNIFIMFTFLIATLSCKKGETGPKGDEGPRGPQGITGNADVIMYSYNGPISMTLGTDLLLSNITKERIDSSLVLAYYIPASYSSNWYPIPGLGGYGTSVQYQTIYDIHPSTGNKYVFALRLFNPGFTAYNGSTVVFNKVKVILATASSIVPGGRRAGDPSALDLSDYHAVMKYFNLTE</sequence>
<accession>A0A1N6FI87</accession>
<dbReference type="EMBL" id="FSRA01000001">
    <property type="protein sequence ID" value="SIN94993.1"/>
    <property type="molecule type" value="Genomic_DNA"/>
</dbReference>
<dbReference type="PROSITE" id="PS51257">
    <property type="entry name" value="PROKAR_LIPOPROTEIN"/>
    <property type="match status" value="1"/>
</dbReference>
<evidence type="ECO:0000313" key="2">
    <source>
        <dbReference type="Proteomes" id="UP000185003"/>
    </source>
</evidence>
<dbReference type="STRING" id="536979.SAMN04488055_2235"/>
<proteinExistence type="predicted"/>
<dbReference type="RefSeq" id="WP_074239308.1">
    <property type="nucleotide sequence ID" value="NZ_FSRA01000001.1"/>
</dbReference>
<gene>
    <name evidence="1" type="ORF">SAMN04488055_2235</name>
</gene>
<dbReference type="AlphaFoldDB" id="A0A1N6FI87"/>
<evidence type="ECO:0000313" key="1">
    <source>
        <dbReference type="EMBL" id="SIN94993.1"/>
    </source>
</evidence>
<protein>
    <recommendedName>
        <fullName evidence="3">Collagen triple helix repeat-containing protein</fullName>
    </recommendedName>
</protein>
<dbReference type="Proteomes" id="UP000185003">
    <property type="component" value="Unassembled WGS sequence"/>
</dbReference>
<reference evidence="1 2" key="1">
    <citation type="submission" date="2016-11" db="EMBL/GenBank/DDBJ databases">
        <authorList>
            <person name="Jaros S."/>
            <person name="Januszkiewicz K."/>
            <person name="Wedrychowicz H."/>
        </authorList>
    </citation>
    <scope>NUCLEOTIDE SEQUENCE [LARGE SCALE GENOMIC DNA]</scope>
    <source>
        <strain evidence="1 2">DSM 24787</strain>
    </source>
</reference>